<evidence type="ECO:0000256" key="1">
    <source>
        <dbReference type="SAM" id="SignalP"/>
    </source>
</evidence>
<evidence type="ECO:0000313" key="2">
    <source>
        <dbReference type="EMBL" id="KAL2326133.1"/>
    </source>
</evidence>
<evidence type="ECO:0000313" key="3">
    <source>
        <dbReference type="Proteomes" id="UP001603857"/>
    </source>
</evidence>
<name>A0ABD1LS40_9FABA</name>
<keyword evidence="1" id="KW-0732">Signal</keyword>
<proteinExistence type="predicted"/>
<organism evidence="2 3">
    <name type="scientific">Flemingia macrophylla</name>
    <dbReference type="NCBI Taxonomy" id="520843"/>
    <lineage>
        <taxon>Eukaryota</taxon>
        <taxon>Viridiplantae</taxon>
        <taxon>Streptophyta</taxon>
        <taxon>Embryophyta</taxon>
        <taxon>Tracheophyta</taxon>
        <taxon>Spermatophyta</taxon>
        <taxon>Magnoliopsida</taxon>
        <taxon>eudicotyledons</taxon>
        <taxon>Gunneridae</taxon>
        <taxon>Pentapetalae</taxon>
        <taxon>rosids</taxon>
        <taxon>fabids</taxon>
        <taxon>Fabales</taxon>
        <taxon>Fabaceae</taxon>
        <taxon>Papilionoideae</taxon>
        <taxon>50 kb inversion clade</taxon>
        <taxon>NPAAA clade</taxon>
        <taxon>indigoferoid/millettioid clade</taxon>
        <taxon>Phaseoleae</taxon>
        <taxon>Flemingia</taxon>
    </lineage>
</organism>
<feature type="signal peptide" evidence="1">
    <location>
        <begin position="1"/>
        <end position="26"/>
    </location>
</feature>
<feature type="chain" id="PRO_5044783939" evidence="1">
    <location>
        <begin position="27"/>
        <end position="115"/>
    </location>
</feature>
<comment type="caution">
    <text evidence="2">The sequence shown here is derived from an EMBL/GenBank/DDBJ whole genome shotgun (WGS) entry which is preliminary data.</text>
</comment>
<sequence>MKMSYSRIVFLVLAVTIFHPTAIIEAKMHPRVCSPPFDDCVPRPLLGHAIFVGPLRCTIVLLSRQHDPSHHHSSGLRTRAHRLLLSIPKLPFPPPPSIFLTFIKQWVCFQNKINK</sequence>
<dbReference type="Proteomes" id="UP001603857">
    <property type="component" value="Unassembled WGS sequence"/>
</dbReference>
<dbReference type="EMBL" id="JBGMDY010000008">
    <property type="protein sequence ID" value="KAL2326133.1"/>
    <property type="molecule type" value="Genomic_DNA"/>
</dbReference>
<accession>A0ABD1LS40</accession>
<protein>
    <submittedName>
        <fullName evidence="2">Uncharacterized protein</fullName>
    </submittedName>
</protein>
<dbReference type="AlphaFoldDB" id="A0ABD1LS40"/>
<gene>
    <name evidence="2" type="ORF">Fmac_025191</name>
</gene>
<reference evidence="2 3" key="1">
    <citation type="submission" date="2024-08" db="EMBL/GenBank/DDBJ databases">
        <title>Insights into the chromosomal genome structure of Flemingia macrophylla.</title>
        <authorList>
            <person name="Ding Y."/>
            <person name="Zhao Y."/>
            <person name="Bi W."/>
            <person name="Wu M."/>
            <person name="Zhao G."/>
            <person name="Gong Y."/>
            <person name="Li W."/>
            <person name="Zhang P."/>
        </authorList>
    </citation>
    <scope>NUCLEOTIDE SEQUENCE [LARGE SCALE GENOMIC DNA]</scope>
    <source>
        <strain evidence="2">DYQJB</strain>
        <tissue evidence="2">Leaf</tissue>
    </source>
</reference>
<keyword evidence="3" id="KW-1185">Reference proteome</keyword>